<gene>
    <name evidence="1" type="ORF">COLO4_00038</name>
</gene>
<accession>A0A1R3L4U9</accession>
<protein>
    <submittedName>
        <fullName evidence="1">Transcription factor</fullName>
    </submittedName>
</protein>
<dbReference type="EMBL" id="AWUE01000238">
    <property type="protein sequence ID" value="OMP14339.1"/>
    <property type="molecule type" value="Genomic_DNA"/>
</dbReference>
<sequence>MSVCGSSGRLFLEEKAPKGKRLLWVGDHERGVVAFFGSHQQDGRVSAENCGKVKFVHELVDRIKEGC</sequence>
<comment type="caution">
    <text evidence="1">The sequence shown here is derived from an EMBL/GenBank/DDBJ whole genome shotgun (WGS) entry which is preliminary data.</text>
</comment>
<keyword evidence="2" id="KW-1185">Reference proteome</keyword>
<evidence type="ECO:0000313" key="2">
    <source>
        <dbReference type="Proteomes" id="UP000187203"/>
    </source>
</evidence>
<reference evidence="2" key="1">
    <citation type="submission" date="2013-09" db="EMBL/GenBank/DDBJ databases">
        <title>Corchorus olitorius genome sequencing.</title>
        <authorList>
            <person name="Alam M."/>
            <person name="Haque M.S."/>
            <person name="Islam M.S."/>
            <person name="Emdad E.M."/>
            <person name="Islam M.M."/>
            <person name="Ahmed B."/>
            <person name="Halim A."/>
            <person name="Hossen Q.M.M."/>
            <person name="Hossain M.Z."/>
            <person name="Ahmed R."/>
            <person name="Khan M.M."/>
            <person name="Islam R."/>
            <person name="Rashid M.M."/>
            <person name="Khan S.A."/>
            <person name="Rahman M.S."/>
            <person name="Alam M."/>
            <person name="Yahiya A.S."/>
            <person name="Khan M.S."/>
            <person name="Azam M.S."/>
            <person name="Haque T."/>
            <person name="Lashkar M.Z.H."/>
            <person name="Akhand A.I."/>
            <person name="Morshed G."/>
            <person name="Roy S."/>
            <person name="Uddin K.S."/>
            <person name="Rabeya T."/>
            <person name="Hossain A.S."/>
            <person name="Chowdhury A."/>
            <person name="Snigdha A.R."/>
            <person name="Mortoza M.S."/>
            <person name="Matin S.A."/>
            <person name="Hoque S.M.E."/>
            <person name="Islam M.K."/>
            <person name="Roy D.K."/>
            <person name="Haider R."/>
            <person name="Moosa M.M."/>
            <person name="Elias S.M."/>
            <person name="Hasan A.M."/>
            <person name="Jahan S."/>
            <person name="Shafiuddin M."/>
            <person name="Mahmood N."/>
            <person name="Shommy N.S."/>
        </authorList>
    </citation>
    <scope>NUCLEOTIDE SEQUENCE [LARGE SCALE GENOMIC DNA]</scope>
    <source>
        <strain evidence="2">cv. O-4</strain>
    </source>
</reference>
<organism evidence="1 2">
    <name type="scientific">Corchorus olitorius</name>
    <dbReference type="NCBI Taxonomy" id="93759"/>
    <lineage>
        <taxon>Eukaryota</taxon>
        <taxon>Viridiplantae</taxon>
        <taxon>Streptophyta</taxon>
        <taxon>Embryophyta</taxon>
        <taxon>Tracheophyta</taxon>
        <taxon>Spermatophyta</taxon>
        <taxon>Magnoliopsida</taxon>
        <taxon>eudicotyledons</taxon>
        <taxon>Gunneridae</taxon>
        <taxon>Pentapetalae</taxon>
        <taxon>rosids</taxon>
        <taxon>malvids</taxon>
        <taxon>Malvales</taxon>
        <taxon>Malvaceae</taxon>
        <taxon>Grewioideae</taxon>
        <taxon>Apeibeae</taxon>
        <taxon>Corchorus</taxon>
    </lineage>
</organism>
<proteinExistence type="predicted"/>
<name>A0A1R3L4U9_9ROSI</name>
<dbReference type="AlphaFoldDB" id="A0A1R3L4U9"/>
<evidence type="ECO:0000313" key="1">
    <source>
        <dbReference type="EMBL" id="OMP14339.1"/>
    </source>
</evidence>
<dbReference type="Proteomes" id="UP000187203">
    <property type="component" value="Unassembled WGS sequence"/>
</dbReference>